<dbReference type="SMART" id="SM00065">
    <property type="entry name" value="GAF"/>
    <property type="match status" value="1"/>
</dbReference>
<evidence type="ECO:0000256" key="2">
    <source>
        <dbReference type="ARBA" id="ARBA00004236"/>
    </source>
</evidence>
<dbReference type="EMBL" id="JBHSBM010000037">
    <property type="protein sequence ID" value="MFC4061863.1"/>
    <property type="molecule type" value="Genomic_DNA"/>
</dbReference>
<dbReference type="InterPro" id="IPR003594">
    <property type="entry name" value="HATPase_dom"/>
</dbReference>
<keyword evidence="10" id="KW-0175">Coiled coil</keyword>
<evidence type="ECO:0000256" key="1">
    <source>
        <dbReference type="ARBA" id="ARBA00000085"/>
    </source>
</evidence>
<organism evidence="15 16">
    <name type="scientific">Planomonospora corallina</name>
    <dbReference type="NCBI Taxonomy" id="1806052"/>
    <lineage>
        <taxon>Bacteria</taxon>
        <taxon>Bacillati</taxon>
        <taxon>Actinomycetota</taxon>
        <taxon>Actinomycetes</taxon>
        <taxon>Streptosporangiales</taxon>
        <taxon>Streptosporangiaceae</taxon>
        <taxon>Planomonospora</taxon>
    </lineage>
</organism>
<comment type="subcellular location">
    <subcellularLocation>
        <location evidence="2">Cell membrane</location>
    </subcellularLocation>
</comment>
<dbReference type="Pfam" id="PF00672">
    <property type="entry name" value="HAMP"/>
    <property type="match status" value="1"/>
</dbReference>
<evidence type="ECO:0000256" key="10">
    <source>
        <dbReference type="SAM" id="Coils"/>
    </source>
</evidence>
<keyword evidence="8 12" id="KW-1133">Transmembrane helix</keyword>
<evidence type="ECO:0000256" key="4">
    <source>
        <dbReference type="ARBA" id="ARBA00022553"/>
    </source>
</evidence>
<keyword evidence="15" id="KW-0547">Nucleotide-binding</keyword>
<evidence type="ECO:0000256" key="5">
    <source>
        <dbReference type="ARBA" id="ARBA00022679"/>
    </source>
</evidence>
<accession>A0ABV8ICC0</accession>
<feature type="domain" description="HAMP" evidence="14">
    <location>
        <begin position="204"/>
        <end position="257"/>
    </location>
</feature>
<dbReference type="InterPro" id="IPR036097">
    <property type="entry name" value="HisK_dim/P_sf"/>
</dbReference>
<dbReference type="InterPro" id="IPR029016">
    <property type="entry name" value="GAF-like_dom_sf"/>
</dbReference>
<dbReference type="Pfam" id="PF02518">
    <property type="entry name" value="HATPase_c"/>
    <property type="match status" value="1"/>
</dbReference>
<name>A0ABV8ICC0_9ACTN</name>
<keyword evidence="7" id="KW-0418">Kinase</keyword>
<comment type="caution">
    <text evidence="15">The sequence shown here is derived from an EMBL/GenBank/DDBJ whole genome shotgun (WGS) entry which is preliminary data.</text>
</comment>
<dbReference type="InterPro" id="IPR005467">
    <property type="entry name" value="His_kinase_dom"/>
</dbReference>
<dbReference type="SUPFAM" id="SSF47384">
    <property type="entry name" value="Homodimeric domain of signal transducing histidine kinase"/>
    <property type="match status" value="1"/>
</dbReference>
<dbReference type="Pfam" id="PF00512">
    <property type="entry name" value="HisKA"/>
    <property type="match status" value="1"/>
</dbReference>
<dbReference type="InterPro" id="IPR003661">
    <property type="entry name" value="HisK_dim/P_dom"/>
</dbReference>
<dbReference type="SUPFAM" id="SSF55874">
    <property type="entry name" value="ATPase domain of HSP90 chaperone/DNA topoisomerase II/histidine kinase"/>
    <property type="match status" value="1"/>
</dbReference>
<dbReference type="InterPro" id="IPR004358">
    <property type="entry name" value="Sig_transdc_His_kin-like_C"/>
</dbReference>
<dbReference type="InterPro" id="IPR036890">
    <property type="entry name" value="HATPase_C_sf"/>
</dbReference>
<dbReference type="EC" id="2.7.13.3" evidence="3"/>
<comment type="catalytic activity">
    <reaction evidence="1">
        <text>ATP + protein L-histidine = ADP + protein N-phospho-L-histidine.</text>
        <dbReference type="EC" id="2.7.13.3"/>
    </reaction>
</comment>
<feature type="region of interest" description="Disordered" evidence="11">
    <location>
        <begin position="670"/>
        <end position="703"/>
    </location>
</feature>
<dbReference type="PANTHER" id="PTHR43547">
    <property type="entry name" value="TWO-COMPONENT HISTIDINE KINASE"/>
    <property type="match status" value="1"/>
</dbReference>
<dbReference type="SMART" id="SM00387">
    <property type="entry name" value="HATPase_c"/>
    <property type="match status" value="1"/>
</dbReference>
<dbReference type="Pfam" id="PF01590">
    <property type="entry name" value="GAF"/>
    <property type="match status" value="1"/>
</dbReference>
<feature type="coiled-coil region" evidence="10">
    <location>
        <begin position="241"/>
        <end position="268"/>
    </location>
</feature>
<evidence type="ECO:0000259" key="13">
    <source>
        <dbReference type="PROSITE" id="PS50109"/>
    </source>
</evidence>
<dbReference type="Gene3D" id="6.10.340.10">
    <property type="match status" value="1"/>
</dbReference>
<evidence type="ECO:0000256" key="7">
    <source>
        <dbReference type="ARBA" id="ARBA00022777"/>
    </source>
</evidence>
<feature type="transmembrane region" description="Helical" evidence="12">
    <location>
        <begin position="178"/>
        <end position="200"/>
    </location>
</feature>
<keyword evidence="4" id="KW-0597">Phosphoprotein</keyword>
<keyword evidence="12" id="KW-0472">Membrane</keyword>
<keyword evidence="6 12" id="KW-0812">Transmembrane</keyword>
<dbReference type="SUPFAM" id="SSF55781">
    <property type="entry name" value="GAF domain-like"/>
    <property type="match status" value="1"/>
</dbReference>
<keyword evidence="16" id="KW-1185">Reference proteome</keyword>
<evidence type="ECO:0000256" key="8">
    <source>
        <dbReference type="ARBA" id="ARBA00022989"/>
    </source>
</evidence>
<gene>
    <name evidence="15" type="ORF">ACFOWE_26470</name>
</gene>
<dbReference type="Proteomes" id="UP001595850">
    <property type="component" value="Unassembled WGS sequence"/>
</dbReference>
<evidence type="ECO:0000256" key="9">
    <source>
        <dbReference type="ARBA" id="ARBA00023012"/>
    </source>
</evidence>
<dbReference type="PRINTS" id="PR00344">
    <property type="entry name" value="BCTRLSENSOR"/>
</dbReference>
<dbReference type="PROSITE" id="PS50109">
    <property type="entry name" value="HIS_KIN"/>
    <property type="match status" value="1"/>
</dbReference>
<feature type="domain" description="Histidine kinase" evidence="13">
    <location>
        <begin position="450"/>
        <end position="669"/>
    </location>
</feature>
<dbReference type="GO" id="GO:0005524">
    <property type="term" value="F:ATP binding"/>
    <property type="evidence" value="ECO:0007669"/>
    <property type="project" value="UniProtKB-KW"/>
</dbReference>
<dbReference type="PANTHER" id="PTHR43547:SF2">
    <property type="entry name" value="HYBRID SIGNAL TRANSDUCTION HISTIDINE KINASE C"/>
    <property type="match status" value="1"/>
</dbReference>
<evidence type="ECO:0000313" key="15">
    <source>
        <dbReference type="EMBL" id="MFC4061863.1"/>
    </source>
</evidence>
<dbReference type="Gene3D" id="3.30.565.10">
    <property type="entry name" value="Histidine kinase-like ATPase, C-terminal domain"/>
    <property type="match status" value="1"/>
</dbReference>
<dbReference type="InterPro" id="IPR003018">
    <property type="entry name" value="GAF"/>
</dbReference>
<dbReference type="Gene3D" id="1.10.287.130">
    <property type="match status" value="1"/>
</dbReference>
<evidence type="ECO:0000313" key="16">
    <source>
        <dbReference type="Proteomes" id="UP001595850"/>
    </source>
</evidence>
<keyword evidence="5" id="KW-0808">Transferase</keyword>
<evidence type="ECO:0000256" key="11">
    <source>
        <dbReference type="SAM" id="MobiDB-lite"/>
    </source>
</evidence>
<dbReference type="RefSeq" id="WP_377292448.1">
    <property type="nucleotide sequence ID" value="NZ_JBHSBM010000037.1"/>
</dbReference>
<keyword evidence="9" id="KW-0902">Two-component regulatory system</keyword>
<dbReference type="SMART" id="SM00388">
    <property type="entry name" value="HisKA"/>
    <property type="match status" value="1"/>
</dbReference>
<reference evidence="16" key="1">
    <citation type="journal article" date="2019" name="Int. J. Syst. Evol. Microbiol.">
        <title>The Global Catalogue of Microorganisms (GCM) 10K type strain sequencing project: providing services to taxonomists for standard genome sequencing and annotation.</title>
        <authorList>
            <consortium name="The Broad Institute Genomics Platform"/>
            <consortium name="The Broad Institute Genome Sequencing Center for Infectious Disease"/>
            <person name="Wu L."/>
            <person name="Ma J."/>
        </authorList>
    </citation>
    <scope>NUCLEOTIDE SEQUENCE [LARGE SCALE GENOMIC DNA]</scope>
    <source>
        <strain evidence="16">TBRC 4489</strain>
    </source>
</reference>
<dbReference type="CDD" id="cd00082">
    <property type="entry name" value="HisKA"/>
    <property type="match status" value="1"/>
</dbReference>
<dbReference type="PROSITE" id="PS50885">
    <property type="entry name" value="HAMP"/>
    <property type="match status" value="1"/>
</dbReference>
<evidence type="ECO:0000256" key="3">
    <source>
        <dbReference type="ARBA" id="ARBA00012438"/>
    </source>
</evidence>
<sequence length="703" mass="76503">MKWSDRSVAGTLRSAFVLLVSLVLLGGVVGAVESVRHSAALDRIVEHNAPVRVNNLKMTVEMNEAARGLSNHLLFGQSEEYYRQSRESARSLLEVLVARADTPEERRLTAELERRFLAWAAHADRAGEVDRDDRDETARYVREHQRLYEQVVAAAQDLETYLRGRSDTLVQESERQRLLALAGTAAFALVAIALALFASVRTYRVLVPPLDAMRGTLDRLAAGDHEARAPATGGPVEIRRLGSAINMLADESERLRRAERERVRLAEVVYETAGRIRQTLDVDDIVREAASLLGARLPADQVFIQLVRDGEIGPAELQWSDGGLVEAGTTALLPAPSEQAERLYAESAASSGSTVDPPGHVPEAAARALRALGDTQYLFAPFGTGGELLGAILVTRDSRGPWGTEEIEAVKSVGTDLGRALHQARLYGRERELVEELRALDAAKTDFMSAVSHELRTPLTSISGYLEILCDEEAGELNPVQEQMLQAIDRNTTRLRLLIEDLLTLSRIESGSFRTVKQETDLCAVTRESVASVRKAAEEGRVALEVACRPERLLVDGDPNQLDRALVNLLANAVKFTPAGGRVDVTVTLEEGHAVLRVADTGIGIPADELQRMETRFFRASNATERSIPGTGLGLSIVRSIVANHSGTFDLRSREGEGTTVTVRIPTCATKLRTEGDETGAPAGAPREPGPAPGRQEADHRGH</sequence>
<dbReference type="InterPro" id="IPR003660">
    <property type="entry name" value="HAMP_dom"/>
</dbReference>
<evidence type="ECO:0000256" key="12">
    <source>
        <dbReference type="SAM" id="Phobius"/>
    </source>
</evidence>
<evidence type="ECO:0000256" key="6">
    <source>
        <dbReference type="ARBA" id="ARBA00022692"/>
    </source>
</evidence>
<evidence type="ECO:0000259" key="14">
    <source>
        <dbReference type="PROSITE" id="PS50885"/>
    </source>
</evidence>
<proteinExistence type="predicted"/>
<keyword evidence="15" id="KW-0067">ATP-binding</keyword>
<dbReference type="Gene3D" id="3.30.450.40">
    <property type="match status" value="1"/>
</dbReference>
<protein>
    <recommendedName>
        <fullName evidence="3">histidine kinase</fullName>
        <ecNumber evidence="3">2.7.13.3</ecNumber>
    </recommendedName>
</protein>